<accession>A0ABR3PTK5</accession>
<dbReference type="GeneID" id="95988489"/>
<evidence type="ECO:0000313" key="2">
    <source>
        <dbReference type="EMBL" id="KAL1405773.1"/>
    </source>
</evidence>
<gene>
    <name evidence="2" type="ORF">Q8F55_007446</name>
</gene>
<organism evidence="2 3">
    <name type="scientific">Vanrija albida</name>
    <dbReference type="NCBI Taxonomy" id="181172"/>
    <lineage>
        <taxon>Eukaryota</taxon>
        <taxon>Fungi</taxon>
        <taxon>Dikarya</taxon>
        <taxon>Basidiomycota</taxon>
        <taxon>Agaricomycotina</taxon>
        <taxon>Tremellomycetes</taxon>
        <taxon>Trichosporonales</taxon>
        <taxon>Trichosporonaceae</taxon>
        <taxon>Vanrija</taxon>
    </lineage>
</organism>
<feature type="region of interest" description="Disordered" evidence="1">
    <location>
        <begin position="143"/>
        <end position="172"/>
    </location>
</feature>
<dbReference type="RefSeq" id="XP_069205717.1">
    <property type="nucleotide sequence ID" value="XM_069355876.1"/>
</dbReference>
<evidence type="ECO:0000256" key="1">
    <source>
        <dbReference type="SAM" id="MobiDB-lite"/>
    </source>
</evidence>
<dbReference type="Proteomes" id="UP001565368">
    <property type="component" value="Unassembled WGS sequence"/>
</dbReference>
<feature type="compositionally biased region" description="Low complexity" evidence="1">
    <location>
        <begin position="10"/>
        <end position="22"/>
    </location>
</feature>
<comment type="caution">
    <text evidence="2">The sequence shown here is derived from an EMBL/GenBank/DDBJ whole genome shotgun (WGS) entry which is preliminary data.</text>
</comment>
<protein>
    <submittedName>
        <fullName evidence="2">Uncharacterized protein</fullName>
    </submittedName>
</protein>
<reference evidence="2 3" key="1">
    <citation type="submission" date="2023-08" db="EMBL/GenBank/DDBJ databases">
        <title>Annotated Genome Sequence of Vanrija albida AlHP1.</title>
        <authorList>
            <person name="Herzog R."/>
        </authorList>
    </citation>
    <scope>NUCLEOTIDE SEQUENCE [LARGE SCALE GENOMIC DNA]</scope>
    <source>
        <strain evidence="2 3">AlHP1</strain>
    </source>
</reference>
<sequence>MSSDRPRHPMAPATAAPKPRAPYLFADKPPGHQLSDADMARLCGPGAHMEISTRALKGMFYPAPPGLACRVCLGSRTPRACLVPRFKVAPIGRGYLDVRMCFHCSRQGCKCSASSRSSGAYVAFVDWGRAVLVDRATLRVRNGASDGDAREDDGDTPEAAPSPAAVGSTGDPELDAMLADADVRWKATLAGMGAAIDAFAAVVVEAQRVEDERLAAERGEASGGGGGQEGGEAGGDAGGERGLGSGGGQA</sequence>
<feature type="compositionally biased region" description="Gly residues" evidence="1">
    <location>
        <begin position="221"/>
        <end position="250"/>
    </location>
</feature>
<keyword evidence="3" id="KW-1185">Reference proteome</keyword>
<feature type="region of interest" description="Disordered" evidence="1">
    <location>
        <begin position="214"/>
        <end position="250"/>
    </location>
</feature>
<name>A0ABR3PTK5_9TREE</name>
<dbReference type="EMBL" id="JBBXJM010000006">
    <property type="protein sequence ID" value="KAL1405773.1"/>
    <property type="molecule type" value="Genomic_DNA"/>
</dbReference>
<feature type="region of interest" description="Disordered" evidence="1">
    <location>
        <begin position="1"/>
        <end position="22"/>
    </location>
</feature>
<evidence type="ECO:0000313" key="3">
    <source>
        <dbReference type="Proteomes" id="UP001565368"/>
    </source>
</evidence>
<proteinExistence type="predicted"/>